<keyword evidence="4 6" id="KW-0238">DNA-binding</keyword>
<dbReference type="PROSITE" id="PS51755">
    <property type="entry name" value="OMPR_PHOB"/>
    <property type="match status" value="1"/>
</dbReference>
<dbReference type="InterPro" id="IPR039420">
    <property type="entry name" value="WalR-like"/>
</dbReference>
<evidence type="ECO:0000256" key="5">
    <source>
        <dbReference type="ARBA" id="ARBA00023163"/>
    </source>
</evidence>
<feature type="DNA-binding region" description="OmpR/PhoB-type" evidence="6">
    <location>
        <begin position="124"/>
        <end position="222"/>
    </location>
</feature>
<dbReference type="RefSeq" id="WP_379599740.1">
    <property type="nucleotide sequence ID" value="NZ_JBHRTN010000029.1"/>
</dbReference>
<dbReference type="InterPro" id="IPR016032">
    <property type="entry name" value="Sig_transdc_resp-reg_C-effctor"/>
</dbReference>
<dbReference type="SMART" id="SM00862">
    <property type="entry name" value="Trans_reg_C"/>
    <property type="match status" value="1"/>
</dbReference>
<reference evidence="9" key="1">
    <citation type="journal article" date="2019" name="Int. J. Syst. Evol. Microbiol.">
        <title>The Global Catalogue of Microorganisms (GCM) 10K type strain sequencing project: providing services to taxonomists for standard genome sequencing and annotation.</title>
        <authorList>
            <consortium name="The Broad Institute Genomics Platform"/>
            <consortium name="The Broad Institute Genome Sequencing Center for Infectious Disease"/>
            <person name="Wu L."/>
            <person name="Ma J."/>
        </authorList>
    </citation>
    <scope>NUCLEOTIDE SEQUENCE [LARGE SCALE GENOMIC DNA]</scope>
    <source>
        <strain evidence="9">KCTC 52094</strain>
    </source>
</reference>
<dbReference type="CDD" id="cd00383">
    <property type="entry name" value="trans_reg_C"/>
    <property type="match status" value="1"/>
</dbReference>
<dbReference type="PANTHER" id="PTHR48111">
    <property type="entry name" value="REGULATOR OF RPOS"/>
    <property type="match status" value="1"/>
</dbReference>
<organism evidence="8 9">
    <name type="scientific">Teichococcus globiformis</name>
    <dbReference type="NCBI Taxonomy" id="2307229"/>
    <lineage>
        <taxon>Bacteria</taxon>
        <taxon>Pseudomonadati</taxon>
        <taxon>Pseudomonadota</taxon>
        <taxon>Alphaproteobacteria</taxon>
        <taxon>Acetobacterales</taxon>
        <taxon>Roseomonadaceae</taxon>
        <taxon>Roseomonas</taxon>
    </lineage>
</organism>
<dbReference type="Proteomes" id="UP001595593">
    <property type="component" value="Unassembled WGS sequence"/>
</dbReference>
<dbReference type="InterPro" id="IPR011006">
    <property type="entry name" value="CheY-like_superfamily"/>
</dbReference>
<protein>
    <submittedName>
        <fullName evidence="8">Winged helix-turn-helix domain-containing protein</fullName>
    </submittedName>
</protein>
<evidence type="ECO:0000313" key="8">
    <source>
        <dbReference type="EMBL" id="MFC3127624.1"/>
    </source>
</evidence>
<keyword evidence="5" id="KW-0804">Transcription</keyword>
<accession>A0ABV7G4L4</accession>
<name>A0ABV7G4L4_9PROT</name>
<evidence type="ECO:0000256" key="4">
    <source>
        <dbReference type="ARBA" id="ARBA00023125"/>
    </source>
</evidence>
<proteinExistence type="predicted"/>
<evidence type="ECO:0000256" key="1">
    <source>
        <dbReference type="ARBA" id="ARBA00022553"/>
    </source>
</evidence>
<evidence type="ECO:0000259" key="7">
    <source>
        <dbReference type="PROSITE" id="PS51755"/>
    </source>
</evidence>
<keyword evidence="1" id="KW-0597">Phosphoprotein</keyword>
<dbReference type="InterPro" id="IPR001867">
    <property type="entry name" value="OmpR/PhoB-type_DNA-bd"/>
</dbReference>
<dbReference type="Pfam" id="PF00486">
    <property type="entry name" value="Trans_reg_C"/>
    <property type="match status" value="1"/>
</dbReference>
<dbReference type="SUPFAM" id="SSF46894">
    <property type="entry name" value="C-terminal effector domain of the bipartite response regulators"/>
    <property type="match status" value="1"/>
</dbReference>
<comment type="caution">
    <text evidence="8">The sequence shown here is derived from an EMBL/GenBank/DDBJ whole genome shotgun (WGS) entry which is preliminary data.</text>
</comment>
<dbReference type="InterPro" id="IPR036388">
    <property type="entry name" value="WH-like_DNA-bd_sf"/>
</dbReference>
<sequence length="259" mass="28521">MHILLANGLSDTTGLADLLRHGGHGCDIAEPFTDAPLIAQHSSAYDFILIQTGSVMRQAAAMVRDIRRRGVTTPILVLSPRIAAEEEQAVLESGADQVLAGPVLGSLLQARMQAVLRRSLGHASPELRCGNVLLDQSRRTVTVDDRPVRITCREFDVLEMLMLRPGVMLTKEYFMVRAYGLEEGPDQRILDVFICKLRRKLAAAGSAEIVRTIWGRGYVLEEPNELELAAARAHLAAAQPRPRRAHLLKNREPELAIAV</sequence>
<evidence type="ECO:0000256" key="2">
    <source>
        <dbReference type="ARBA" id="ARBA00023012"/>
    </source>
</evidence>
<dbReference type="Gene3D" id="3.40.50.2300">
    <property type="match status" value="1"/>
</dbReference>
<dbReference type="PANTHER" id="PTHR48111:SF1">
    <property type="entry name" value="TWO-COMPONENT RESPONSE REGULATOR ORR33"/>
    <property type="match status" value="1"/>
</dbReference>
<keyword evidence="9" id="KW-1185">Reference proteome</keyword>
<evidence type="ECO:0000256" key="3">
    <source>
        <dbReference type="ARBA" id="ARBA00023015"/>
    </source>
</evidence>
<gene>
    <name evidence="8" type="ORF">ACFOD4_21375</name>
</gene>
<keyword evidence="2" id="KW-0902">Two-component regulatory system</keyword>
<evidence type="ECO:0000313" key="9">
    <source>
        <dbReference type="Proteomes" id="UP001595593"/>
    </source>
</evidence>
<feature type="domain" description="OmpR/PhoB-type" evidence="7">
    <location>
        <begin position="124"/>
        <end position="222"/>
    </location>
</feature>
<evidence type="ECO:0000256" key="6">
    <source>
        <dbReference type="PROSITE-ProRule" id="PRU01091"/>
    </source>
</evidence>
<dbReference type="EMBL" id="JBHRTN010000029">
    <property type="protein sequence ID" value="MFC3127624.1"/>
    <property type="molecule type" value="Genomic_DNA"/>
</dbReference>
<keyword evidence="3" id="KW-0805">Transcription regulation</keyword>
<dbReference type="SUPFAM" id="SSF52172">
    <property type="entry name" value="CheY-like"/>
    <property type="match status" value="1"/>
</dbReference>
<dbReference type="Gene3D" id="1.10.10.10">
    <property type="entry name" value="Winged helix-like DNA-binding domain superfamily/Winged helix DNA-binding domain"/>
    <property type="match status" value="1"/>
</dbReference>